<reference evidence="1 2" key="1">
    <citation type="journal article" date="2017" name="Syst. Appl. Microbiol.">
        <title>Soybeans inoculated with root zone soils of Canadian native legumes harbour diverse and novel Bradyrhizobium spp. that possess agricultural potential.</title>
        <authorList>
            <person name="Bromfield E.S.P."/>
            <person name="Cloutier S."/>
            <person name="Tambong J.T."/>
            <person name="Tran Thi T.V."/>
        </authorList>
    </citation>
    <scope>NUCLEOTIDE SEQUENCE [LARGE SCALE GENOMIC DNA]</scope>
    <source>
        <strain evidence="1 2">39S1MB</strain>
    </source>
</reference>
<dbReference type="AlphaFoldDB" id="A0A2U8Q332"/>
<keyword evidence="2" id="KW-1185">Reference proteome</keyword>
<dbReference type="KEGG" id="brq:CIT40_30125"/>
<evidence type="ECO:0000313" key="2">
    <source>
        <dbReference type="Proteomes" id="UP000215884"/>
    </source>
</evidence>
<dbReference type="EMBL" id="CP029426">
    <property type="protein sequence ID" value="AWM03868.1"/>
    <property type="molecule type" value="Genomic_DNA"/>
</dbReference>
<proteinExistence type="predicted"/>
<reference evidence="1 2" key="2">
    <citation type="journal article" date="2019" name="Int. J. Syst. Evol. Microbiol.">
        <title>Description and complete genome sequence of Bradyrhizobium amphicarpaeae sp. nov., harbouring photosystem and nitrogen-fixation genes.</title>
        <authorList>
            <person name="Bromfield E.S.P."/>
            <person name="Cloutier S."/>
            <person name="Nguyen H.D.T."/>
        </authorList>
    </citation>
    <scope>NUCLEOTIDE SEQUENCE [LARGE SCALE GENOMIC DNA]</scope>
    <source>
        <strain evidence="1 2">39S1MB</strain>
    </source>
</reference>
<name>A0A2U8Q332_9BRAD</name>
<gene>
    <name evidence="1" type="ORF">CIT40_30125</name>
</gene>
<protein>
    <submittedName>
        <fullName evidence="1">Uncharacterized protein</fullName>
    </submittedName>
</protein>
<evidence type="ECO:0000313" key="1">
    <source>
        <dbReference type="EMBL" id="AWM03868.1"/>
    </source>
</evidence>
<dbReference type="Proteomes" id="UP000215884">
    <property type="component" value="Chromosome"/>
</dbReference>
<organism evidence="1 2">
    <name type="scientific">Bradyrhizobium amphicarpaeae</name>
    <dbReference type="NCBI Taxonomy" id="1404768"/>
    <lineage>
        <taxon>Bacteria</taxon>
        <taxon>Pseudomonadati</taxon>
        <taxon>Pseudomonadota</taxon>
        <taxon>Alphaproteobacteria</taxon>
        <taxon>Hyphomicrobiales</taxon>
        <taxon>Nitrobacteraceae</taxon>
        <taxon>Bradyrhizobium</taxon>
    </lineage>
</organism>
<accession>A0A2U8Q332</accession>
<sequence length="79" mass="8653">MQARLVRDDMSEVEGRMRTVLDAALEAAFGHVRHGGDHESRKLVAARLLDAAQSGITALDELISVGRRALIDLETRSRA</sequence>